<dbReference type="PATRIC" id="fig|43658.5.peg.4503"/>
<feature type="binding site" evidence="5">
    <location>
        <begin position="207"/>
        <end position="209"/>
    </location>
    <ligand>
        <name>NAD(+)</name>
        <dbReference type="ChEBI" id="CHEBI:57540"/>
    </ligand>
</feature>
<dbReference type="Gene3D" id="3.30.1370.170">
    <property type="match status" value="1"/>
</dbReference>
<evidence type="ECO:0000313" key="10">
    <source>
        <dbReference type="Proteomes" id="UP000033452"/>
    </source>
</evidence>
<gene>
    <name evidence="5" type="primary">pdxB</name>
    <name evidence="9" type="ORF">TW77_21350</name>
</gene>
<keyword evidence="1 5" id="KW-0963">Cytoplasm</keyword>
<dbReference type="InterPro" id="IPR036291">
    <property type="entry name" value="NAD(P)-bd_dom_sf"/>
</dbReference>
<comment type="similarity">
    <text evidence="5">Belongs to the D-isomer specific 2-hydroxyacid dehydrogenase family. PdxB subfamily.</text>
</comment>
<dbReference type="GO" id="GO:0005829">
    <property type="term" value="C:cytosol"/>
    <property type="evidence" value="ECO:0007669"/>
    <property type="project" value="TreeGrafter"/>
</dbReference>
<evidence type="ECO:0000259" key="6">
    <source>
        <dbReference type="Pfam" id="PF00389"/>
    </source>
</evidence>
<dbReference type="GO" id="GO:0036001">
    <property type="term" value="P:'de novo' pyridoxal 5'-phosphate biosynthetic process"/>
    <property type="evidence" value="ECO:0007669"/>
    <property type="project" value="TreeGrafter"/>
</dbReference>
<dbReference type="InterPro" id="IPR029752">
    <property type="entry name" value="D-isomer_DH_CS1"/>
</dbReference>
<comment type="catalytic activity">
    <reaction evidence="5">
        <text>4-phospho-D-erythronate + NAD(+) = (R)-3-hydroxy-2-oxo-4-phosphooxybutanoate + NADH + H(+)</text>
        <dbReference type="Rhea" id="RHEA:18829"/>
        <dbReference type="ChEBI" id="CHEBI:15378"/>
        <dbReference type="ChEBI" id="CHEBI:57540"/>
        <dbReference type="ChEBI" id="CHEBI:57945"/>
        <dbReference type="ChEBI" id="CHEBI:58538"/>
        <dbReference type="ChEBI" id="CHEBI:58766"/>
        <dbReference type="EC" id="1.1.1.290"/>
    </reaction>
</comment>
<dbReference type="PANTHER" id="PTHR42938">
    <property type="entry name" value="FORMATE DEHYDROGENASE 1"/>
    <property type="match status" value="1"/>
</dbReference>
<dbReference type="InterPro" id="IPR029753">
    <property type="entry name" value="D-isomer_DH_CS"/>
</dbReference>
<comment type="function">
    <text evidence="5">Catalyzes the oxidation of erythronate-4-phosphate to 3-hydroxy-2-oxo-4-phosphonooxybutanoate.</text>
</comment>
<feature type="binding site" evidence="5">
    <location>
        <position position="45"/>
    </location>
    <ligand>
        <name>substrate</name>
    </ligand>
</feature>
<evidence type="ECO:0000256" key="4">
    <source>
        <dbReference type="ARBA" id="ARBA00023096"/>
    </source>
</evidence>
<evidence type="ECO:0000256" key="1">
    <source>
        <dbReference type="ARBA" id="ARBA00022490"/>
    </source>
</evidence>
<feature type="active site" evidence="5">
    <location>
        <position position="209"/>
    </location>
</feature>
<dbReference type="Proteomes" id="UP000033452">
    <property type="component" value="Unassembled WGS sequence"/>
</dbReference>
<name>A0A0F4QDR0_9GAMM</name>
<dbReference type="GO" id="GO:0008615">
    <property type="term" value="P:pyridoxine biosynthetic process"/>
    <property type="evidence" value="ECO:0007669"/>
    <property type="project" value="UniProtKB-UniRule"/>
</dbReference>
<dbReference type="PANTHER" id="PTHR42938:SF9">
    <property type="entry name" value="FORMATE DEHYDROGENASE 1"/>
    <property type="match status" value="1"/>
</dbReference>
<feature type="domain" description="D-isomer specific 2-hydroxyacid dehydrogenase NAD-binding" evidence="7">
    <location>
        <begin position="109"/>
        <end position="248"/>
    </location>
</feature>
<dbReference type="InterPro" id="IPR024531">
    <property type="entry name" value="Erythronate-4-P_DHase_dimer"/>
</dbReference>
<feature type="binding site" evidence="5">
    <location>
        <position position="233"/>
    </location>
    <ligand>
        <name>NAD(+)</name>
        <dbReference type="ChEBI" id="CHEBI:57540"/>
    </ligand>
</feature>
<reference evidence="9 10" key="1">
    <citation type="journal article" date="2015" name="BMC Genomics">
        <title>Genome mining reveals unlocked bioactive potential of marine Gram-negative bacteria.</title>
        <authorList>
            <person name="Machado H."/>
            <person name="Sonnenschein E.C."/>
            <person name="Melchiorsen J."/>
            <person name="Gram L."/>
        </authorList>
    </citation>
    <scope>NUCLEOTIDE SEQUENCE [LARGE SCALE GENOMIC DNA]</scope>
    <source>
        <strain evidence="9 10">S2471</strain>
    </source>
</reference>
<dbReference type="SUPFAM" id="SSF51735">
    <property type="entry name" value="NAD(P)-binding Rossmann-fold domains"/>
    <property type="match status" value="1"/>
</dbReference>
<dbReference type="Gene3D" id="3.40.50.720">
    <property type="entry name" value="NAD(P)-binding Rossmann-like Domain"/>
    <property type="match status" value="2"/>
</dbReference>
<feature type="active site" description="Proton donor" evidence="5">
    <location>
        <position position="255"/>
    </location>
</feature>
<dbReference type="InterPro" id="IPR006140">
    <property type="entry name" value="D-isomer_DH_NAD-bd"/>
</dbReference>
<dbReference type="Pfam" id="PF11890">
    <property type="entry name" value="DUF3410"/>
    <property type="match status" value="1"/>
</dbReference>
<feature type="binding site" evidence="5">
    <location>
        <position position="258"/>
    </location>
    <ligand>
        <name>NAD(+)</name>
        <dbReference type="ChEBI" id="CHEBI:57540"/>
    </ligand>
</feature>
<dbReference type="AlphaFoldDB" id="A0A0F4QDR0"/>
<dbReference type="PROSITE" id="PS00671">
    <property type="entry name" value="D_2_HYDROXYACID_DH_3"/>
    <property type="match status" value="1"/>
</dbReference>
<dbReference type="Pfam" id="PF00389">
    <property type="entry name" value="2-Hacid_dh"/>
    <property type="match status" value="1"/>
</dbReference>
<proteinExistence type="inferred from homology"/>
<keyword evidence="4 5" id="KW-0664">Pyridoxine biosynthesis</keyword>
<evidence type="ECO:0000256" key="5">
    <source>
        <dbReference type="HAMAP-Rule" id="MF_01825"/>
    </source>
</evidence>
<dbReference type="EC" id="1.1.1.290" evidence="5"/>
<dbReference type="InterPro" id="IPR020921">
    <property type="entry name" value="Erythronate-4-P_DHase"/>
</dbReference>
<comment type="caution">
    <text evidence="5">Lacks conserved residue(s) required for the propagation of feature annotation.</text>
</comment>
<comment type="subcellular location">
    <subcellularLocation>
        <location evidence="5">Cytoplasm</location>
    </subcellularLocation>
</comment>
<evidence type="ECO:0000256" key="3">
    <source>
        <dbReference type="ARBA" id="ARBA00023027"/>
    </source>
</evidence>
<dbReference type="OrthoDB" id="9770208at2"/>
<dbReference type="GO" id="GO:0046983">
    <property type="term" value="F:protein dimerization activity"/>
    <property type="evidence" value="ECO:0007669"/>
    <property type="project" value="InterPro"/>
</dbReference>
<dbReference type="CDD" id="cd12158">
    <property type="entry name" value="ErythrP_dh"/>
    <property type="match status" value="1"/>
</dbReference>
<protein>
    <recommendedName>
        <fullName evidence="5">Erythronate-4-phosphate dehydrogenase</fullName>
        <ecNumber evidence="5">1.1.1.290</ecNumber>
    </recommendedName>
</protein>
<feature type="domain" description="D-isomer specific 2-hydroxyacid dehydrogenase catalytic" evidence="6">
    <location>
        <begin position="29"/>
        <end position="276"/>
    </location>
</feature>
<evidence type="ECO:0000259" key="8">
    <source>
        <dbReference type="Pfam" id="PF11890"/>
    </source>
</evidence>
<feature type="binding site" evidence="5">
    <location>
        <position position="67"/>
    </location>
    <ligand>
        <name>substrate</name>
    </ligand>
</feature>
<organism evidence="9 10">
    <name type="scientific">Pseudoalteromonas rubra</name>
    <dbReference type="NCBI Taxonomy" id="43658"/>
    <lineage>
        <taxon>Bacteria</taxon>
        <taxon>Pseudomonadati</taxon>
        <taxon>Pseudomonadota</taxon>
        <taxon>Gammaproteobacteria</taxon>
        <taxon>Alteromonadales</taxon>
        <taxon>Pseudoalteromonadaceae</taxon>
        <taxon>Pseudoalteromonas</taxon>
    </lineage>
</organism>
<dbReference type="RefSeq" id="WP_046006988.1">
    <property type="nucleotide sequence ID" value="NZ_JXYA01000060.1"/>
</dbReference>
<keyword evidence="3 5" id="KW-0520">NAD</keyword>
<dbReference type="UniPathway" id="UPA00244">
    <property type="reaction ID" value="UER00310"/>
</dbReference>
<feature type="binding site" evidence="5">
    <location>
        <position position="147"/>
    </location>
    <ligand>
        <name>NAD(+)</name>
        <dbReference type="ChEBI" id="CHEBI:57540"/>
    </ligand>
</feature>
<dbReference type="InterPro" id="IPR038251">
    <property type="entry name" value="PdxB_dimer_sf"/>
</dbReference>
<comment type="pathway">
    <text evidence="5">Cofactor biosynthesis; pyridoxine 5'-phosphate biosynthesis; pyridoxine 5'-phosphate from D-erythrose 4-phosphate: step 2/5.</text>
</comment>
<dbReference type="EMBL" id="JXYA01000060">
    <property type="protein sequence ID" value="KJZ05836.1"/>
    <property type="molecule type" value="Genomic_DNA"/>
</dbReference>
<dbReference type="InterPro" id="IPR006139">
    <property type="entry name" value="D-isomer_2_OHA_DH_cat_dom"/>
</dbReference>
<comment type="subunit">
    <text evidence="5">Homodimer.</text>
</comment>
<feature type="active site" evidence="5">
    <location>
        <position position="238"/>
    </location>
</feature>
<dbReference type="PROSITE" id="PS00065">
    <property type="entry name" value="D_2_HYDROXYACID_DH_1"/>
    <property type="match status" value="1"/>
</dbReference>
<dbReference type="Pfam" id="PF02826">
    <property type="entry name" value="2-Hacid_dh_C"/>
    <property type="match status" value="1"/>
</dbReference>
<evidence type="ECO:0000256" key="2">
    <source>
        <dbReference type="ARBA" id="ARBA00023002"/>
    </source>
</evidence>
<sequence>MKILADQNMPLVEEFFSDLGVVQRFDGRSLSPQQLIDADVLLTRSVTQVDSTLLAEASKLKFVGTATIGVDHIDRPLLTQRGIGFASAPGCNAVAVAEYVISALYAYAQHRAINLQGKKLGIVGVGNIGQCLHDKLAASGIELLLCDPLRHESGTLAQHMPLDELLAQADIVTFHVPLVRTGAHQTRHLLNAQRISALKPDMLVINASRGDVIDNQALLNALEGGQSIDLVLDVWENEPDILMPLLAHTLFASVHIAGHTLEGKARGTQMLYQALCSQLGVEASKSLESFLPIPALTSCYAEHTLSEQELGRLVHLVYDIRRDDGLMRSNIASQGFDMLRKNYPPRREFNTLTVQNAPQCGQQLQQLGFKVVNSNEE</sequence>
<evidence type="ECO:0000259" key="7">
    <source>
        <dbReference type="Pfam" id="PF02826"/>
    </source>
</evidence>
<dbReference type="SUPFAM" id="SSF52283">
    <property type="entry name" value="Formate/glycerate dehydrogenase catalytic domain-like"/>
    <property type="match status" value="1"/>
</dbReference>
<comment type="caution">
    <text evidence="9">The sequence shown here is derived from an EMBL/GenBank/DDBJ whole genome shotgun (WGS) entry which is preliminary data.</text>
</comment>
<keyword evidence="10" id="KW-1185">Reference proteome</keyword>
<keyword evidence="2 5" id="KW-0560">Oxidoreductase</keyword>
<dbReference type="GO" id="GO:0051287">
    <property type="term" value="F:NAD binding"/>
    <property type="evidence" value="ECO:0007669"/>
    <property type="project" value="InterPro"/>
</dbReference>
<accession>A0A0F4QDR0</accession>
<dbReference type="HAMAP" id="MF_01825">
    <property type="entry name" value="PdxB"/>
    <property type="match status" value="1"/>
</dbReference>
<feature type="domain" description="Erythronate-4-phosphate dehydrogenase dimerisation" evidence="8">
    <location>
        <begin position="290"/>
        <end position="368"/>
    </location>
</feature>
<evidence type="ECO:0000313" key="9">
    <source>
        <dbReference type="EMBL" id="KJZ05836.1"/>
    </source>
</evidence>
<dbReference type="GO" id="GO:0033711">
    <property type="term" value="F:4-phosphoerythronate dehydrogenase activity"/>
    <property type="evidence" value="ECO:0007669"/>
    <property type="project" value="UniProtKB-EC"/>
</dbReference>